<sequence length="561" mass="61869">MSTIPDLEAYRFYEREWTEYDDLLDSFEWEVPERFNMASYICDRWCEDGDRTALVADDGDGNGEMYSFERLRKEADATAAFLRERGVSRGDRVGINARQRPETVVAHVACWKLGAVSVPLSTLFGTDALSYRLDDSESVACFVDGSNVETLRESHGDVPSLETVVTIGDAEPTGDETAFGTVLSSSSERFETVDTAADDDAIIIYTSGTTGDPKGVRHAHRVLLGNLPLFITSFCNLELNDDDVFWTPSEWAWVATLFDVVFPGLYYGRPVVAHTADGSFDPETAMDLLERHHVTNFFAPPTALRMMEQLDAPERWDVSSVRCIPSGGESLGDTIVEWAEAVFDGAAVHEAYGQTEANMTVGDCTKLLDSKDGKIGPIGPGHDVVIVDPETAEPTVDRGETGEIAVRYEGNPVCFKQYWNKPEATASKVQNGWLLTEDLGRMDEDGFVEFVSRKDTVIISAGYRIGPVEIEEALSAHDAVADAGVIGVRDEERGEVPKAFVTLAPGYEASTDLADRLRSDVRSRLAAYEYPREIEFVDDLPKTSSGKIRRASLEEREGLVK</sequence>
<name>A0A4U5JB27_9EURY</name>
<dbReference type="GO" id="GO:0015645">
    <property type="term" value="F:fatty acid ligase activity"/>
    <property type="evidence" value="ECO:0007669"/>
    <property type="project" value="TreeGrafter"/>
</dbReference>
<protein>
    <submittedName>
        <fullName evidence="7">AMP-dependent synthetase</fullName>
    </submittedName>
</protein>
<evidence type="ECO:0000256" key="4">
    <source>
        <dbReference type="ARBA" id="ARBA00022840"/>
    </source>
</evidence>
<dbReference type="Gene3D" id="3.40.50.12780">
    <property type="entry name" value="N-terminal domain of ligase-like"/>
    <property type="match status" value="1"/>
</dbReference>
<dbReference type="OrthoDB" id="193284at2157"/>
<evidence type="ECO:0000259" key="6">
    <source>
        <dbReference type="Pfam" id="PF13193"/>
    </source>
</evidence>
<dbReference type="GO" id="GO:0016405">
    <property type="term" value="F:CoA-ligase activity"/>
    <property type="evidence" value="ECO:0007669"/>
    <property type="project" value="UniProtKB-ARBA"/>
</dbReference>
<dbReference type="Pfam" id="PF00501">
    <property type="entry name" value="AMP-binding"/>
    <property type="match status" value="1"/>
</dbReference>
<keyword evidence="3" id="KW-0547">Nucleotide-binding</keyword>
<dbReference type="InterPro" id="IPR025110">
    <property type="entry name" value="AMP-bd_C"/>
</dbReference>
<dbReference type="Gene3D" id="3.30.300.30">
    <property type="match status" value="1"/>
</dbReference>
<dbReference type="GO" id="GO:0006633">
    <property type="term" value="P:fatty acid biosynthetic process"/>
    <property type="evidence" value="ECO:0007669"/>
    <property type="project" value="TreeGrafter"/>
</dbReference>
<dbReference type="PANTHER" id="PTHR43605">
    <property type="entry name" value="ACYL-COENZYME A SYNTHETASE"/>
    <property type="match status" value="1"/>
</dbReference>
<dbReference type="GO" id="GO:0006637">
    <property type="term" value="P:acyl-CoA metabolic process"/>
    <property type="evidence" value="ECO:0007669"/>
    <property type="project" value="TreeGrafter"/>
</dbReference>
<dbReference type="InterPro" id="IPR051087">
    <property type="entry name" value="Mitochondrial_ACSM"/>
</dbReference>
<dbReference type="PROSITE" id="PS00455">
    <property type="entry name" value="AMP_BINDING"/>
    <property type="match status" value="1"/>
</dbReference>
<dbReference type="InterPro" id="IPR020845">
    <property type="entry name" value="AMP-binding_CS"/>
</dbReference>
<gene>
    <name evidence="7" type="ORF">DM868_07845</name>
</gene>
<dbReference type="EMBL" id="QKNX01000002">
    <property type="protein sequence ID" value="TKR26390.1"/>
    <property type="molecule type" value="Genomic_DNA"/>
</dbReference>
<dbReference type="Pfam" id="PF13193">
    <property type="entry name" value="AMP-binding_C"/>
    <property type="match status" value="1"/>
</dbReference>
<evidence type="ECO:0000313" key="7">
    <source>
        <dbReference type="EMBL" id="TKR26390.1"/>
    </source>
</evidence>
<dbReference type="RefSeq" id="WP_137276306.1">
    <property type="nucleotide sequence ID" value="NZ_QKNX01000002.1"/>
</dbReference>
<feature type="domain" description="AMP-binding enzyme C-terminal" evidence="6">
    <location>
        <begin position="469"/>
        <end position="547"/>
    </location>
</feature>
<dbReference type="AlphaFoldDB" id="A0A4U5JB27"/>
<comment type="similarity">
    <text evidence="1">Belongs to the ATP-dependent AMP-binding enzyme family.</text>
</comment>
<accession>A0A4U5JB27</accession>
<organism evidence="7 8">
    <name type="scientific">Natronomonas salsuginis</name>
    <dbReference type="NCBI Taxonomy" id="2217661"/>
    <lineage>
        <taxon>Archaea</taxon>
        <taxon>Methanobacteriati</taxon>
        <taxon>Methanobacteriota</taxon>
        <taxon>Stenosarchaea group</taxon>
        <taxon>Halobacteria</taxon>
        <taxon>Halobacteriales</taxon>
        <taxon>Natronomonadaceae</taxon>
        <taxon>Natronomonas</taxon>
    </lineage>
</organism>
<dbReference type="GO" id="GO:0005524">
    <property type="term" value="F:ATP binding"/>
    <property type="evidence" value="ECO:0007669"/>
    <property type="project" value="UniProtKB-KW"/>
</dbReference>
<dbReference type="PANTHER" id="PTHR43605:SF10">
    <property type="entry name" value="ACYL-COA SYNTHETASE MEDIUM CHAIN FAMILY MEMBER 3"/>
    <property type="match status" value="1"/>
</dbReference>
<keyword evidence="2" id="KW-0436">Ligase</keyword>
<dbReference type="Proteomes" id="UP000308037">
    <property type="component" value="Unassembled WGS sequence"/>
</dbReference>
<feature type="domain" description="AMP-dependent synthetase/ligase" evidence="5">
    <location>
        <begin position="48"/>
        <end position="419"/>
    </location>
</feature>
<evidence type="ECO:0000256" key="2">
    <source>
        <dbReference type="ARBA" id="ARBA00022598"/>
    </source>
</evidence>
<evidence type="ECO:0000259" key="5">
    <source>
        <dbReference type="Pfam" id="PF00501"/>
    </source>
</evidence>
<dbReference type="GO" id="GO:0004321">
    <property type="term" value="F:fatty-acyl-CoA synthase activity"/>
    <property type="evidence" value="ECO:0007669"/>
    <property type="project" value="TreeGrafter"/>
</dbReference>
<evidence type="ECO:0000256" key="1">
    <source>
        <dbReference type="ARBA" id="ARBA00006432"/>
    </source>
</evidence>
<comment type="caution">
    <text evidence="7">The sequence shown here is derived from an EMBL/GenBank/DDBJ whole genome shotgun (WGS) entry which is preliminary data.</text>
</comment>
<proteinExistence type="inferred from homology"/>
<reference evidence="7 8" key="1">
    <citation type="submission" date="2019-04" db="EMBL/GenBank/DDBJ databases">
        <title>Natronomonas sp. F20-122 a newhaloarchaeon isolated from a saline saltern of Isla Bacuta, Huelva, Spain.</title>
        <authorList>
            <person name="Duran-Viseras A."/>
            <person name="Sanchez-Porro C."/>
            <person name="Ventosa A."/>
        </authorList>
    </citation>
    <scope>NUCLEOTIDE SEQUENCE [LARGE SCALE GENOMIC DNA]</scope>
    <source>
        <strain evidence="7 8">F20-122</strain>
    </source>
</reference>
<dbReference type="InterPro" id="IPR045851">
    <property type="entry name" value="AMP-bd_C_sf"/>
</dbReference>
<evidence type="ECO:0000313" key="8">
    <source>
        <dbReference type="Proteomes" id="UP000308037"/>
    </source>
</evidence>
<keyword evidence="8" id="KW-1185">Reference proteome</keyword>
<keyword evidence="4" id="KW-0067">ATP-binding</keyword>
<dbReference type="InterPro" id="IPR042099">
    <property type="entry name" value="ANL_N_sf"/>
</dbReference>
<dbReference type="InterPro" id="IPR000873">
    <property type="entry name" value="AMP-dep_synth/lig_dom"/>
</dbReference>
<evidence type="ECO:0000256" key="3">
    <source>
        <dbReference type="ARBA" id="ARBA00022741"/>
    </source>
</evidence>
<dbReference type="SUPFAM" id="SSF56801">
    <property type="entry name" value="Acetyl-CoA synthetase-like"/>
    <property type="match status" value="1"/>
</dbReference>